<protein>
    <submittedName>
        <fullName evidence="2">Helix-turn-helix transcriptional regulator</fullName>
    </submittedName>
</protein>
<dbReference type="InterPro" id="IPR016032">
    <property type="entry name" value="Sig_transdc_resp-reg_C-effctor"/>
</dbReference>
<dbReference type="Gene3D" id="1.10.10.10">
    <property type="entry name" value="Winged helix-like DNA-binding domain superfamily/Winged helix DNA-binding domain"/>
    <property type="match status" value="1"/>
</dbReference>
<comment type="caution">
    <text evidence="2">The sequence shown here is derived from an EMBL/GenBank/DDBJ whole genome shotgun (WGS) entry which is preliminary data.</text>
</comment>
<dbReference type="GO" id="GO:0006355">
    <property type="term" value="P:regulation of DNA-templated transcription"/>
    <property type="evidence" value="ECO:0007669"/>
    <property type="project" value="InterPro"/>
</dbReference>
<dbReference type="EMBL" id="JAAOLE020000001">
    <property type="protein sequence ID" value="NVI47558.1"/>
    <property type="molecule type" value="Genomic_DNA"/>
</dbReference>
<reference evidence="2" key="1">
    <citation type="submission" date="2020-06" db="EMBL/GenBank/DDBJ databases">
        <title>Whole Genome Sequence of Bradyrhizobium sp. Strain 1S1.</title>
        <authorList>
            <person name="Bromfield E.S.P."/>
            <person name="Cloutier S."/>
        </authorList>
    </citation>
    <scope>NUCLEOTIDE SEQUENCE [LARGE SCALE GENOMIC DNA]</scope>
    <source>
        <strain evidence="2">1S1</strain>
    </source>
</reference>
<accession>A0A973W4R1</accession>
<proteinExistence type="predicted"/>
<dbReference type="AlphaFoldDB" id="A0A973W4R1"/>
<dbReference type="SUPFAM" id="SSF46894">
    <property type="entry name" value="C-terminal effector domain of the bipartite response regulators"/>
    <property type="match status" value="1"/>
</dbReference>
<dbReference type="RefSeq" id="WP_166208205.1">
    <property type="nucleotide sequence ID" value="NZ_CP088285.1"/>
</dbReference>
<dbReference type="SMART" id="SM00421">
    <property type="entry name" value="HTH_LUXR"/>
    <property type="match status" value="1"/>
</dbReference>
<name>A0A973W4R1_9BRAD</name>
<dbReference type="InterPro" id="IPR000792">
    <property type="entry name" value="Tscrpt_reg_LuxR_C"/>
</dbReference>
<gene>
    <name evidence="2" type="ORF">HAP48_032280</name>
</gene>
<dbReference type="GO" id="GO:0003677">
    <property type="term" value="F:DNA binding"/>
    <property type="evidence" value="ECO:0007669"/>
    <property type="project" value="InterPro"/>
</dbReference>
<evidence type="ECO:0000313" key="2">
    <source>
        <dbReference type="EMBL" id="NVI47558.1"/>
    </source>
</evidence>
<dbReference type="InterPro" id="IPR036388">
    <property type="entry name" value="WH-like_DNA-bd_sf"/>
</dbReference>
<evidence type="ECO:0000259" key="1">
    <source>
        <dbReference type="SMART" id="SM00421"/>
    </source>
</evidence>
<sequence length="290" mass="31915">MEDKDLFDDSERPIQQRLQQQLSAIGYGRFLGGLMPIGGCNYMALALHREVGDRCNFSDRQMDRLLKLLPHFAQALRLSKSIACSRSAEALLRGHLERWECGLIVCDAEGQMLWRNQRAHDALNCSGGLRLRNGQLYASNAEAQQRLAAALRRQVGRSAPSFVALEAGGRRWQLALQELEPATSASADTLLLIAFTGDQPVGVIPAESLVTLFELTDAESRLTSALVAGVRLEEYAARRGVELSTVRYQLKQVLAKTGTRRQVDLVRQILCSAAARVVGPRQEIAPVGAH</sequence>
<feature type="domain" description="HTH luxR-type" evidence="1">
    <location>
        <begin position="212"/>
        <end position="269"/>
    </location>
</feature>
<organism evidence="2">
    <name type="scientific">Bradyrhizobium septentrionale</name>
    <dbReference type="NCBI Taxonomy" id="1404411"/>
    <lineage>
        <taxon>Bacteria</taxon>
        <taxon>Pseudomonadati</taxon>
        <taxon>Pseudomonadota</taxon>
        <taxon>Alphaproteobacteria</taxon>
        <taxon>Hyphomicrobiales</taxon>
        <taxon>Nitrobacteraceae</taxon>
        <taxon>Bradyrhizobium</taxon>
    </lineage>
</organism>